<dbReference type="Pfam" id="PF00889">
    <property type="entry name" value="EF_TS"/>
    <property type="match status" value="1"/>
</dbReference>
<dbReference type="PROSITE" id="PS01126">
    <property type="entry name" value="EF_TS_1"/>
    <property type="match status" value="1"/>
</dbReference>
<dbReference type="RefSeq" id="WP_102189666.1">
    <property type="nucleotide sequence ID" value="NZ_CAUUSG010000001.1"/>
</dbReference>
<evidence type="ECO:0000256" key="6">
    <source>
        <dbReference type="HAMAP-Rule" id="MF_00050"/>
    </source>
</evidence>
<organism evidence="10 11">
    <name type="scientific">Gemella sanguinis</name>
    <dbReference type="NCBI Taxonomy" id="84135"/>
    <lineage>
        <taxon>Bacteria</taxon>
        <taxon>Bacillati</taxon>
        <taxon>Bacillota</taxon>
        <taxon>Bacilli</taxon>
        <taxon>Bacillales</taxon>
        <taxon>Gemellaceae</taxon>
        <taxon>Gemella</taxon>
    </lineage>
</organism>
<sequence>MAQITASLVKELRERTGAGMMDCKKALTQTDGNIEAAIDYLRENGIAKAAKKADRIAAEGLSYIEVKGNKAVILEINSETDFVAKNEKFVALVKNVANAILAAEPKSLEEALQVQAEGGTVEAVINEGIATIGEKLSLRRFEVLTKTDADSFGAYSHMGGRIGVLTLVEGSTDEQAAKDVAMHIAALAPRYLDESEVPADVLEHEKKVLTEQALNEGKPANIVEKMIVGRINKFLEEITVVKQKFVKDDSLTVEKFVASKGGKLAKFVRYEVGEGIEKREDNFAEEVMSQVNSSK</sequence>
<evidence type="ECO:0000256" key="7">
    <source>
        <dbReference type="RuleBase" id="RU000642"/>
    </source>
</evidence>
<dbReference type="OrthoDB" id="9808348at2"/>
<dbReference type="InterPro" id="IPR001816">
    <property type="entry name" value="Transl_elong_EFTs/EF1B"/>
</dbReference>
<dbReference type="CDD" id="cd14275">
    <property type="entry name" value="UBA_EF-Ts"/>
    <property type="match status" value="1"/>
</dbReference>
<evidence type="ECO:0000256" key="8">
    <source>
        <dbReference type="RuleBase" id="RU000643"/>
    </source>
</evidence>
<dbReference type="GO" id="GO:0003746">
    <property type="term" value="F:translation elongation factor activity"/>
    <property type="evidence" value="ECO:0007669"/>
    <property type="project" value="UniProtKB-UniRule"/>
</dbReference>
<evidence type="ECO:0000313" key="10">
    <source>
        <dbReference type="EMBL" id="PMC52545.1"/>
    </source>
</evidence>
<keyword evidence="6" id="KW-0963">Cytoplasm</keyword>
<dbReference type="PANTHER" id="PTHR11741">
    <property type="entry name" value="ELONGATION FACTOR TS"/>
    <property type="match status" value="1"/>
</dbReference>
<dbReference type="SUPFAM" id="SSF54713">
    <property type="entry name" value="Elongation factor Ts (EF-Ts), dimerisation domain"/>
    <property type="match status" value="2"/>
</dbReference>
<evidence type="ECO:0000256" key="2">
    <source>
        <dbReference type="ARBA" id="ARBA00016956"/>
    </source>
</evidence>
<dbReference type="EMBL" id="PNGT01000003">
    <property type="protein sequence ID" value="PMC52545.1"/>
    <property type="molecule type" value="Genomic_DNA"/>
</dbReference>
<dbReference type="PROSITE" id="PS01127">
    <property type="entry name" value="EF_TS_2"/>
    <property type="match status" value="1"/>
</dbReference>
<name>A0A2N6SF30_9BACL</name>
<evidence type="ECO:0000259" key="9">
    <source>
        <dbReference type="Pfam" id="PF00889"/>
    </source>
</evidence>
<dbReference type="HAMAP" id="MF_00050">
    <property type="entry name" value="EF_Ts"/>
    <property type="match status" value="1"/>
</dbReference>
<comment type="caution">
    <text evidence="10">The sequence shown here is derived from an EMBL/GenBank/DDBJ whole genome shotgun (WGS) entry which is preliminary data.</text>
</comment>
<dbReference type="FunFam" id="1.10.8.10:FF:000001">
    <property type="entry name" value="Elongation factor Ts"/>
    <property type="match status" value="1"/>
</dbReference>
<dbReference type="STRING" id="84135.GCA_001052115_00211"/>
<dbReference type="InterPro" id="IPR018101">
    <property type="entry name" value="Transl_elong_Ts_CS"/>
</dbReference>
<dbReference type="Gene3D" id="3.30.479.20">
    <property type="entry name" value="Elongation factor Ts, dimerisation domain"/>
    <property type="match status" value="2"/>
</dbReference>
<evidence type="ECO:0000256" key="5">
    <source>
        <dbReference type="ARBA" id="ARBA00025453"/>
    </source>
</evidence>
<feature type="region of interest" description="Involved in Mg(2+) ion dislocation from EF-Tu" evidence="6">
    <location>
        <begin position="80"/>
        <end position="83"/>
    </location>
</feature>
<dbReference type="Gene3D" id="1.10.286.20">
    <property type="match status" value="1"/>
</dbReference>
<dbReference type="GO" id="GO:0005737">
    <property type="term" value="C:cytoplasm"/>
    <property type="evidence" value="ECO:0007669"/>
    <property type="project" value="UniProtKB-SubCell"/>
</dbReference>
<keyword evidence="4 6" id="KW-0648">Protein biosynthesis</keyword>
<dbReference type="Proteomes" id="UP000235670">
    <property type="component" value="Unassembled WGS sequence"/>
</dbReference>
<proteinExistence type="inferred from homology"/>
<comment type="function">
    <text evidence="5 6 7">Associates with the EF-Tu.GDP complex and induces the exchange of GDP to GTP. It remains bound to the aminoacyl-tRNA.EF-Tu.GTP complex up to the GTP hydrolysis stage on the ribosome.</text>
</comment>
<dbReference type="AlphaFoldDB" id="A0A2N6SF30"/>
<keyword evidence="3 6" id="KW-0251">Elongation factor</keyword>
<comment type="subcellular location">
    <subcellularLocation>
        <location evidence="6 8">Cytoplasm</location>
    </subcellularLocation>
</comment>
<comment type="similarity">
    <text evidence="1 6 7">Belongs to the EF-Ts family.</text>
</comment>
<evidence type="ECO:0000313" key="11">
    <source>
        <dbReference type="Proteomes" id="UP000235670"/>
    </source>
</evidence>
<accession>A0A2N6SF30</accession>
<dbReference type="InterPro" id="IPR014039">
    <property type="entry name" value="Transl_elong_EFTs/EF1B_dimer"/>
</dbReference>
<dbReference type="SUPFAM" id="SSF46934">
    <property type="entry name" value="UBA-like"/>
    <property type="match status" value="1"/>
</dbReference>
<feature type="domain" description="Translation elongation factor EFTs/EF1B dimerisation" evidence="9">
    <location>
        <begin position="71"/>
        <end position="274"/>
    </location>
</feature>
<evidence type="ECO:0000256" key="1">
    <source>
        <dbReference type="ARBA" id="ARBA00005532"/>
    </source>
</evidence>
<gene>
    <name evidence="6" type="primary">tsf</name>
    <name evidence="10" type="ORF">CJ218_03665</name>
</gene>
<evidence type="ECO:0000256" key="4">
    <source>
        <dbReference type="ARBA" id="ARBA00022917"/>
    </source>
</evidence>
<dbReference type="InterPro" id="IPR036402">
    <property type="entry name" value="EF-Ts_dimer_sf"/>
</dbReference>
<dbReference type="NCBIfam" id="TIGR00116">
    <property type="entry name" value="tsf"/>
    <property type="match status" value="1"/>
</dbReference>
<dbReference type="FunFam" id="1.10.286.20:FF:000001">
    <property type="entry name" value="Elongation factor Ts"/>
    <property type="match status" value="1"/>
</dbReference>
<reference evidence="10 11" key="1">
    <citation type="submission" date="2017-09" db="EMBL/GenBank/DDBJ databases">
        <title>Bacterial strain isolated from the female urinary microbiota.</title>
        <authorList>
            <person name="Thomas-White K."/>
            <person name="Kumar N."/>
            <person name="Forster S."/>
            <person name="Putonti C."/>
            <person name="Lawley T."/>
            <person name="Wolfe A.J."/>
        </authorList>
    </citation>
    <scope>NUCLEOTIDE SEQUENCE [LARGE SCALE GENOMIC DNA]</scope>
    <source>
        <strain evidence="10 11">UMB0186</strain>
    </source>
</reference>
<dbReference type="PANTHER" id="PTHR11741:SF0">
    <property type="entry name" value="ELONGATION FACTOR TS, MITOCHONDRIAL"/>
    <property type="match status" value="1"/>
</dbReference>
<dbReference type="Gene3D" id="1.10.8.10">
    <property type="entry name" value="DNA helicase RuvA subunit, C-terminal domain"/>
    <property type="match status" value="1"/>
</dbReference>
<dbReference type="InterPro" id="IPR009060">
    <property type="entry name" value="UBA-like_sf"/>
</dbReference>
<protein>
    <recommendedName>
        <fullName evidence="2 6">Elongation factor Ts</fullName>
        <shortName evidence="6">EF-Ts</shortName>
    </recommendedName>
</protein>
<evidence type="ECO:0000256" key="3">
    <source>
        <dbReference type="ARBA" id="ARBA00022768"/>
    </source>
</evidence>